<proteinExistence type="predicted"/>
<reference evidence="2 3" key="1">
    <citation type="journal article" date="2011" name="J. Gen. Appl. Microbiol.">
        <title>Draft genome sequencing of the enigmatic yeast Saitoella complicata.</title>
        <authorList>
            <person name="Nishida H."/>
            <person name="Hamamoto M."/>
            <person name="Sugiyama J."/>
        </authorList>
    </citation>
    <scope>NUCLEOTIDE SEQUENCE [LARGE SCALE GENOMIC DNA]</scope>
    <source>
        <strain evidence="2 3">NRRL Y-17804</strain>
    </source>
</reference>
<accession>A0A0E9NNH4</accession>
<organism evidence="2 3">
    <name type="scientific">Saitoella complicata (strain BCRC 22490 / CBS 7301 / JCM 7358 / NBRC 10748 / NRRL Y-17804)</name>
    <dbReference type="NCBI Taxonomy" id="698492"/>
    <lineage>
        <taxon>Eukaryota</taxon>
        <taxon>Fungi</taxon>
        <taxon>Dikarya</taxon>
        <taxon>Ascomycota</taxon>
        <taxon>Taphrinomycotina</taxon>
        <taxon>Taphrinomycotina incertae sedis</taxon>
        <taxon>Saitoella</taxon>
    </lineage>
</organism>
<evidence type="ECO:0000256" key="1">
    <source>
        <dbReference type="SAM" id="MobiDB-lite"/>
    </source>
</evidence>
<gene>
    <name evidence="2" type="ORF">G7K_5086-t1</name>
</gene>
<dbReference type="EMBL" id="BACD03000039">
    <property type="protein sequence ID" value="GAO50970.1"/>
    <property type="molecule type" value="Genomic_DNA"/>
</dbReference>
<evidence type="ECO:0000313" key="3">
    <source>
        <dbReference type="Proteomes" id="UP000033140"/>
    </source>
</evidence>
<dbReference type="STRING" id="698492.A0A0E9NNH4"/>
<dbReference type="AlphaFoldDB" id="A0A0E9NNH4"/>
<comment type="caution">
    <text evidence="2">The sequence shown here is derived from an EMBL/GenBank/DDBJ whole genome shotgun (WGS) entry which is preliminary data.</text>
</comment>
<reference evidence="2 3" key="2">
    <citation type="journal article" date="2014" name="J. Gen. Appl. Microbiol.">
        <title>The early diverging ascomycetous budding yeast Saitoella complicata has three histone deacetylases belonging to the Clr6, Hos2, and Rpd3 lineages.</title>
        <authorList>
            <person name="Nishida H."/>
            <person name="Matsumoto T."/>
            <person name="Kondo S."/>
            <person name="Hamamoto M."/>
            <person name="Yoshikawa H."/>
        </authorList>
    </citation>
    <scope>NUCLEOTIDE SEQUENCE [LARGE SCALE GENOMIC DNA]</scope>
    <source>
        <strain evidence="2 3">NRRL Y-17804</strain>
    </source>
</reference>
<sequence>MSTAEVRSLYRKFWRQAHRSVMWVSPQRFVIASKLSSAFRSPTPQDLDPVRQANTLAFLKSAAETLGVEHRVVKTLCFVHWSRYYDLKTAMKPYPKQAKNFKEWLFEYEAYVCGDLVIRSTDERVKHRWPPEHSNQPGYDPSRPQKTSDRRRGHVMRWGWEQKTWENMVKAYGVFRIQNDDRPVVEKENREEQRERSFTNYGGDGVGQCLGDAVLGRHRYGDHVRTREYDKRVVLSLSVLPFQFPQTPFPPDQDAKCQHVRIWLLPTSSNDNRGLSILNSPHDTFCYRPENVTKRTLLILRQQRLLTNTQPILLCPMRMIITRPHDLILLLNHQHKLRINRYPSQEIHPKLLRHLLASTTREDIRAIRAMWTHEPRHILHNTQDPQTDFSAEIELFADICSSDILWRGNQHSRTRREIIP</sequence>
<protein>
    <submittedName>
        <fullName evidence="2">Uncharacterized protein</fullName>
    </submittedName>
</protein>
<feature type="region of interest" description="Disordered" evidence="1">
    <location>
        <begin position="128"/>
        <end position="152"/>
    </location>
</feature>
<evidence type="ECO:0000313" key="2">
    <source>
        <dbReference type="EMBL" id="GAO50970.1"/>
    </source>
</evidence>
<keyword evidence="3" id="KW-1185">Reference proteome</keyword>
<dbReference type="Proteomes" id="UP000033140">
    <property type="component" value="Unassembled WGS sequence"/>
</dbReference>
<reference evidence="2 3" key="3">
    <citation type="journal article" date="2015" name="Genome Announc.">
        <title>Draft Genome Sequence of the Archiascomycetous Yeast Saitoella complicata.</title>
        <authorList>
            <person name="Yamauchi K."/>
            <person name="Kondo S."/>
            <person name="Hamamoto M."/>
            <person name="Takahashi Y."/>
            <person name="Ogura Y."/>
            <person name="Hayashi T."/>
            <person name="Nishida H."/>
        </authorList>
    </citation>
    <scope>NUCLEOTIDE SEQUENCE [LARGE SCALE GENOMIC DNA]</scope>
    <source>
        <strain evidence="2 3">NRRL Y-17804</strain>
    </source>
</reference>
<name>A0A0E9NNH4_SAICN</name>